<accession>A0A1V3IRL6</accession>
<dbReference type="RefSeq" id="WP_158076034.1">
    <property type="nucleotide sequence ID" value="NZ_MLHK01000044.1"/>
</dbReference>
<dbReference type="EMBL" id="MLHK01000044">
    <property type="protein sequence ID" value="OOF44746.1"/>
    <property type="molecule type" value="Genomic_DNA"/>
</dbReference>
<dbReference type="AlphaFoldDB" id="A0A1V3IRL6"/>
<dbReference type="EMBL" id="MLHL01000015">
    <property type="protein sequence ID" value="OOF49551.1"/>
    <property type="molecule type" value="Genomic_DNA"/>
</dbReference>
<gene>
    <name evidence="2" type="ORF">BKK51_08440</name>
    <name evidence="3" type="ORF">BKK52_03290</name>
</gene>
<accession>A0A1V3J3J3</accession>
<dbReference type="InterPro" id="IPR036691">
    <property type="entry name" value="Endo/exonu/phosph_ase_sf"/>
</dbReference>
<evidence type="ECO:0000313" key="4">
    <source>
        <dbReference type="Proteomes" id="UP000188728"/>
    </source>
</evidence>
<dbReference type="OrthoDB" id="9793162at2"/>
<evidence type="ECO:0000259" key="1">
    <source>
        <dbReference type="Pfam" id="PF03372"/>
    </source>
</evidence>
<dbReference type="Pfam" id="PF03372">
    <property type="entry name" value="Exo_endo_phos"/>
    <property type="match status" value="1"/>
</dbReference>
<reference evidence="4 5" key="1">
    <citation type="submission" date="2016-10" db="EMBL/GenBank/DDBJ databases">
        <title>Rodentibacter gen. nov. and new species.</title>
        <authorList>
            <person name="Christensen H."/>
        </authorList>
    </citation>
    <scope>NUCLEOTIDE SEQUENCE [LARGE SCALE GENOMIC DNA]</scope>
    <source>
        <strain evidence="2 4">H1983213011</strain>
        <strain evidence="3 5">H1987082031</strain>
    </source>
</reference>
<dbReference type="NCBIfam" id="NF003840">
    <property type="entry name" value="PRK05421.1-2"/>
    <property type="match status" value="1"/>
</dbReference>
<name>A0A1V3IRL6_9PAST</name>
<dbReference type="Proteomes" id="UP000188728">
    <property type="component" value="Unassembled WGS sequence"/>
</dbReference>
<evidence type="ECO:0000313" key="2">
    <source>
        <dbReference type="EMBL" id="OOF44746.1"/>
    </source>
</evidence>
<sequence>MMKKKNIFAFLLMLGLIAGVGSITPLQIFDPIQITLESNIQGKFKPINGQCFVNQKGGTTLEKSPIRLLSWNIHKGVDQDWKQDLARFSQNQDFVLLQEATPEQNLSSFSTALFVSAFAYKGLSSGVKTFSHRIPQRYCGISQAEPWIRIPKVANVMLFPFQDGDELLLINAHLINFEWESQTYREQLAQIFSFIQAHKSAVILAGDFNAWNEERKKILDEFVTQAGLNEVSFVPDERRYFFNYPLDFVFVRGMKILSAKTKTVMSSDHSPIWVELAFE</sequence>
<dbReference type="InterPro" id="IPR005135">
    <property type="entry name" value="Endo/exonuclease/phosphatase"/>
</dbReference>
<dbReference type="GO" id="GO:0003824">
    <property type="term" value="F:catalytic activity"/>
    <property type="evidence" value="ECO:0007669"/>
    <property type="project" value="InterPro"/>
</dbReference>
<dbReference type="NCBIfam" id="NF003842">
    <property type="entry name" value="PRK05421.1-4"/>
    <property type="match status" value="1"/>
</dbReference>
<proteinExistence type="predicted"/>
<dbReference type="SUPFAM" id="SSF56219">
    <property type="entry name" value="DNase I-like"/>
    <property type="match status" value="1"/>
</dbReference>
<organism evidence="2 4">
    <name type="scientific">Rodentibacter trehalosifermentans</name>
    <dbReference type="NCBI Taxonomy" id="1908263"/>
    <lineage>
        <taxon>Bacteria</taxon>
        <taxon>Pseudomonadati</taxon>
        <taxon>Pseudomonadota</taxon>
        <taxon>Gammaproteobacteria</taxon>
        <taxon>Pasteurellales</taxon>
        <taxon>Pasteurellaceae</taxon>
        <taxon>Rodentibacter</taxon>
    </lineage>
</organism>
<feature type="domain" description="Endonuclease/exonuclease/phosphatase" evidence="1">
    <location>
        <begin position="69"/>
        <end position="269"/>
    </location>
</feature>
<evidence type="ECO:0000313" key="5">
    <source>
        <dbReference type="Proteomes" id="UP000189161"/>
    </source>
</evidence>
<protein>
    <recommendedName>
        <fullName evidence="1">Endonuclease/exonuclease/phosphatase domain-containing protein</fullName>
    </recommendedName>
</protein>
<dbReference type="Proteomes" id="UP000189161">
    <property type="component" value="Unassembled WGS sequence"/>
</dbReference>
<comment type="caution">
    <text evidence="2">The sequence shown here is derived from an EMBL/GenBank/DDBJ whole genome shotgun (WGS) entry which is preliminary data.</text>
</comment>
<dbReference type="Gene3D" id="3.60.10.10">
    <property type="entry name" value="Endonuclease/exonuclease/phosphatase"/>
    <property type="match status" value="1"/>
</dbReference>
<keyword evidence="5" id="KW-1185">Reference proteome</keyword>
<evidence type="ECO:0000313" key="3">
    <source>
        <dbReference type="EMBL" id="OOF49551.1"/>
    </source>
</evidence>